<keyword evidence="3" id="KW-1185">Reference proteome</keyword>
<accession>A0ABN2NE58</accession>
<comment type="caution">
    <text evidence="2">The sequence shown here is derived from an EMBL/GenBank/DDBJ whole genome shotgun (WGS) entry which is preliminary data.</text>
</comment>
<feature type="region of interest" description="Disordered" evidence="1">
    <location>
        <begin position="55"/>
        <end position="82"/>
    </location>
</feature>
<evidence type="ECO:0000313" key="2">
    <source>
        <dbReference type="EMBL" id="GAA1865351.1"/>
    </source>
</evidence>
<proteinExistence type="predicted"/>
<evidence type="ECO:0000256" key="1">
    <source>
        <dbReference type="SAM" id="MobiDB-lite"/>
    </source>
</evidence>
<dbReference type="Proteomes" id="UP001500449">
    <property type="component" value="Unassembled WGS sequence"/>
</dbReference>
<organism evidence="2 3">
    <name type="scientific">Pseudonocardia ailaonensis</name>
    <dbReference type="NCBI Taxonomy" id="367279"/>
    <lineage>
        <taxon>Bacteria</taxon>
        <taxon>Bacillati</taxon>
        <taxon>Actinomycetota</taxon>
        <taxon>Actinomycetes</taxon>
        <taxon>Pseudonocardiales</taxon>
        <taxon>Pseudonocardiaceae</taxon>
        <taxon>Pseudonocardia</taxon>
    </lineage>
</organism>
<gene>
    <name evidence="2" type="ORF">GCM10009836_52140</name>
</gene>
<reference evidence="2 3" key="1">
    <citation type="journal article" date="2019" name="Int. J. Syst. Evol. Microbiol.">
        <title>The Global Catalogue of Microorganisms (GCM) 10K type strain sequencing project: providing services to taxonomists for standard genome sequencing and annotation.</title>
        <authorList>
            <consortium name="The Broad Institute Genomics Platform"/>
            <consortium name="The Broad Institute Genome Sequencing Center for Infectious Disease"/>
            <person name="Wu L."/>
            <person name="Ma J."/>
        </authorList>
    </citation>
    <scope>NUCLEOTIDE SEQUENCE [LARGE SCALE GENOMIC DNA]</scope>
    <source>
        <strain evidence="2 3">JCM 16009</strain>
    </source>
</reference>
<name>A0ABN2NE58_9PSEU</name>
<dbReference type="EMBL" id="BAAAQK010000019">
    <property type="protein sequence ID" value="GAA1865351.1"/>
    <property type="molecule type" value="Genomic_DNA"/>
</dbReference>
<protein>
    <submittedName>
        <fullName evidence="2">Uncharacterized protein</fullName>
    </submittedName>
</protein>
<evidence type="ECO:0000313" key="3">
    <source>
        <dbReference type="Proteomes" id="UP001500449"/>
    </source>
</evidence>
<sequence>MASELTDYLTGILNGSIVHEDHRQVKDSTNGEDPAEVFGRLLVHQLGWAAAEGTDQFESGGAVPQPSPAYDRTQGFGSDMNPAQRNELMSRIDPEGYAAIELNRKINEVLDR</sequence>